<gene>
    <name evidence="1" type="ORF">MILVUS5_LOCUS28952</name>
</gene>
<comment type="caution">
    <text evidence="1">The sequence shown here is derived from an EMBL/GenBank/DDBJ whole genome shotgun (WGS) entry which is preliminary data.</text>
</comment>
<organism evidence="1 2">
    <name type="scientific">Trifolium pratense</name>
    <name type="common">Red clover</name>
    <dbReference type="NCBI Taxonomy" id="57577"/>
    <lineage>
        <taxon>Eukaryota</taxon>
        <taxon>Viridiplantae</taxon>
        <taxon>Streptophyta</taxon>
        <taxon>Embryophyta</taxon>
        <taxon>Tracheophyta</taxon>
        <taxon>Spermatophyta</taxon>
        <taxon>Magnoliopsida</taxon>
        <taxon>eudicotyledons</taxon>
        <taxon>Gunneridae</taxon>
        <taxon>Pentapetalae</taxon>
        <taxon>rosids</taxon>
        <taxon>fabids</taxon>
        <taxon>Fabales</taxon>
        <taxon>Fabaceae</taxon>
        <taxon>Papilionoideae</taxon>
        <taxon>50 kb inversion clade</taxon>
        <taxon>NPAAA clade</taxon>
        <taxon>Hologalegina</taxon>
        <taxon>IRL clade</taxon>
        <taxon>Trifolieae</taxon>
        <taxon>Trifolium</taxon>
    </lineage>
</organism>
<dbReference type="EMBL" id="CASHSV030000409">
    <property type="protein sequence ID" value="CAJ2663553.1"/>
    <property type="molecule type" value="Genomic_DNA"/>
</dbReference>
<name>A0ACB0L2E5_TRIPR</name>
<evidence type="ECO:0000313" key="2">
    <source>
        <dbReference type="Proteomes" id="UP001177021"/>
    </source>
</evidence>
<accession>A0ACB0L2E5</accession>
<evidence type="ECO:0000313" key="1">
    <source>
        <dbReference type="EMBL" id="CAJ2663553.1"/>
    </source>
</evidence>
<proteinExistence type="predicted"/>
<keyword evidence="2" id="KW-1185">Reference proteome</keyword>
<dbReference type="Proteomes" id="UP001177021">
    <property type="component" value="Unassembled WGS sequence"/>
</dbReference>
<reference evidence="1" key="1">
    <citation type="submission" date="2023-10" db="EMBL/GenBank/DDBJ databases">
        <authorList>
            <person name="Rodriguez Cubillos JULIANA M."/>
            <person name="De Vega J."/>
        </authorList>
    </citation>
    <scope>NUCLEOTIDE SEQUENCE</scope>
</reference>
<protein>
    <submittedName>
        <fullName evidence="1">Uncharacterized protein</fullName>
    </submittedName>
</protein>
<sequence length="623" mass="71307">MVSISSSPLSLMSFNVSFNFNTSSSLLYPFSQKQHQPSKNKKPKHHKIACTSNDTNQNSPKEQEQKPSPSNIVGHRRNVLIGLGGLYGATTLTNNNSLAFADPVPIPDLTKCVIPPTGLPNNITPFSCCPPISSNLKIIDFEFPTFKKLRVRRAAHLNDSISIDNFAKYDKALKLMKALPDDDPRSFVQQAKVHCAYCVGGYTQKGYPNTELQVHFSWLFLPFHRWYLYFYERILGSLINDPTFTIPFWNWDAPDGMTAPSIFTDPNSSLFDPKRNPKHVPPKNTFSNYRDTIVDLNYNKDFDVPGTINPRPEVRINENLNWMYKQMICHAKTYRQFLGSRYRGGEEPLQNNCAGSIESLHNHHHVWVGDPNQNNREDMGHFYSSGRDPLFYAHHANVDRMWSVWQTLRGKRKDCTENDWLESSFLFYDENKNLVKVKVKDCVDESKLGYCYQKLDIPWINHKPKPSKRGQSKDNKLLAQRPLRKFVDKFPIVLDSAVSIIVKRPKKSRSLKQKEVEEEILVIDGIEFDDNIGVMFDVLVNDDDDKVIGVENSEFLGSFLSLPHGHNHGNNKKKEKKKTCFTRGLTDLLEDLKADDDDSIVVTLIPRYGDGVKISGIEIDFEE</sequence>